<dbReference type="Proteomes" id="UP000261111">
    <property type="component" value="Unassembled WGS sequence"/>
</dbReference>
<dbReference type="InterPro" id="IPR011006">
    <property type="entry name" value="CheY-like_superfamily"/>
</dbReference>
<evidence type="ECO:0000313" key="1">
    <source>
        <dbReference type="EMBL" id="RGC32438.1"/>
    </source>
</evidence>
<accession>A0A3E2WWZ5</accession>
<proteinExistence type="predicted"/>
<sequence>MQCPAVASFPEKNQIYFYFHRKLQVQEEWTDSGIDAFSLIEASKKQEKPFNVCFIDWKMPNVDGLETASHIRNIAGTEMDTAIDGGQAIEKFEMYRRGSYDLILLRKKVLFP</sequence>
<dbReference type="Gene3D" id="3.40.50.2300">
    <property type="match status" value="1"/>
</dbReference>
<organism evidence="1 2">
    <name type="scientific">Hungatella hathewayi</name>
    <dbReference type="NCBI Taxonomy" id="154046"/>
    <lineage>
        <taxon>Bacteria</taxon>
        <taxon>Bacillati</taxon>
        <taxon>Bacillota</taxon>
        <taxon>Clostridia</taxon>
        <taxon>Lachnospirales</taxon>
        <taxon>Lachnospiraceae</taxon>
        <taxon>Hungatella</taxon>
    </lineage>
</organism>
<dbReference type="EMBL" id="QVIA01000009">
    <property type="protein sequence ID" value="RGC32438.1"/>
    <property type="molecule type" value="Genomic_DNA"/>
</dbReference>
<dbReference type="SUPFAM" id="SSF52172">
    <property type="entry name" value="CheY-like"/>
    <property type="match status" value="1"/>
</dbReference>
<name>A0A3E2WWZ5_9FIRM</name>
<comment type="caution">
    <text evidence="1">The sequence shown here is derived from an EMBL/GenBank/DDBJ whole genome shotgun (WGS) entry which is preliminary data.</text>
</comment>
<dbReference type="AlphaFoldDB" id="A0A3E2WWZ5"/>
<reference evidence="1 2" key="1">
    <citation type="submission" date="2018-08" db="EMBL/GenBank/DDBJ databases">
        <title>A genome reference for cultivated species of the human gut microbiota.</title>
        <authorList>
            <person name="Zou Y."/>
            <person name="Xue W."/>
            <person name="Luo G."/>
        </authorList>
    </citation>
    <scope>NUCLEOTIDE SEQUENCE [LARGE SCALE GENOMIC DNA]</scope>
    <source>
        <strain evidence="1 2">AF19-21</strain>
    </source>
</reference>
<protein>
    <submittedName>
        <fullName evidence="1">Response regulator</fullName>
    </submittedName>
</protein>
<gene>
    <name evidence="1" type="ORF">DWX41_10300</name>
</gene>
<evidence type="ECO:0000313" key="2">
    <source>
        <dbReference type="Proteomes" id="UP000261111"/>
    </source>
</evidence>